<dbReference type="OrthoDB" id="9768323at2"/>
<dbReference type="PANTHER" id="PTHR11365:SF23">
    <property type="entry name" value="HYPOTHETICAL 5-OXOPROLINASE (EUROFUNG)-RELATED"/>
    <property type="match status" value="1"/>
</dbReference>
<protein>
    <recommendedName>
        <fullName evidence="4">Hydantoinase/oxoprolinase</fullName>
    </recommendedName>
</protein>
<dbReference type="RefSeq" id="WP_147925970.1">
    <property type="nucleotide sequence ID" value="NZ_VKAC01000004.1"/>
</dbReference>
<dbReference type="GO" id="GO:0017168">
    <property type="term" value="F:5-oxoprolinase (ATP-hydrolyzing) activity"/>
    <property type="evidence" value="ECO:0007669"/>
    <property type="project" value="TreeGrafter"/>
</dbReference>
<dbReference type="InterPro" id="IPR045079">
    <property type="entry name" value="Oxoprolinase-like"/>
</dbReference>
<dbReference type="PANTHER" id="PTHR11365">
    <property type="entry name" value="5-OXOPROLINASE RELATED"/>
    <property type="match status" value="1"/>
</dbReference>
<dbReference type="AlphaFoldDB" id="A0A5C8ZI49"/>
<name>A0A5C8ZI49_9ACTN</name>
<feature type="region of interest" description="Disordered" evidence="1">
    <location>
        <begin position="350"/>
        <end position="369"/>
    </location>
</feature>
<organism evidence="2 3">
    <name type="scientific">Quadrisphaera setariae</name>
    <dbReference type="NCBI Taxonomy" id="2593304"/>
    <lineage>
        <taxon>Bacteria</taxon>
        <taxon>Bacillati</taxon>
        <taxon>Actinomycetota</taxon>
        <taxon>Actinomycetes</taxon>
        <taxon>Kineosporiales</taxon>
        <taxon>Kineosporiaceae</taxon>
        <taxon>Quadrisphaera</taxon>
    </lineage>
</organism>
<feature type="compositionally biased region" description="Polar residues" evidence="1">
    <location>
        <begin position="1"/>
        <end position="18"/>
    </location>
</feature>
<gene>
    <name evidence="2" type="ORF">FMM08_08965</name>
</gene>
<reference evidence="2 3" key="1">
    <citation type="submission" date="2019-07" db="EMBL/GenBank/DDBJ databases">
        <title>Quadrisphaera sp. strain DD2A genome sequencing and assembly.</title>
        <authorList>
            <person name="Kim I."/>
        </authorList>
    </citation>
    <scope>NUCLEOTIDE SEQUENCE [LARGE SCALE GENOMIC DNA]</scope>
    <source>
        <strain evidence="2 3">DD2A</strain>
    </source>
</reference>
<evidence type="ECO:0000313" key="3">
    <source>
        <dbReference type="Proteomes" id="UP000321234"/>
    </source>
</evidence>
<sequence>MVPTASPSEGSECSQHTGPSLVGAQLRPGGATAAVVRAPGGGAGGPGAQVVHVERAAGPDALERVLVAALGAALAAPGGPSGGASGGPVSVVLDLGPHLEHLLHHPELLDPVGVVRVAPRAGTDPALARHPSPLVEALVRCRWVVPGGHDLLGRELRLLDRSALTAVVGELSAAAPRCVAVVAAGSAGQPVHERTVADAVQAALPGARISAAHDFGGHGSAAREATVVADAALGAAVDALVDRVEAVLRRRAGRRGAELRLCRGDGGSLSAERARSAPVLVLGGGLGPAVLGAAQVAGADGCRVLLPAPDGGHLVAGVRNGLALVRPLVVGEPAAELVVPSVALDPALPADRADRGASPHSAEGDGALGGRVPDVVADGELDVLACVGAALARPLSWLDEIAAIGSADDLAAVQRAAVQRATALATANGAEPGSADVVEVSTVAVPYSRSGTVRVRVRVGGVGR</sequence>
<evidence type="ECO:0008006" key="4">
    <source>
        <dbReference type="Google" id="ProtNLM"/>
    </source>
</evidence>
<evidence type="ECO:0000256" key="1">
    <source>
        <dbReference type="SAM" id="MobiDB-lite"/>
    </source>
</evidence>
<feature type="region of interest" description="Disordered" evidence="1">
    <location>
        <begin position="1"/>
        <end position="20"/>
    </location>
</feature>
<evidence type="ECO:0000313" key="2">
    <source>
        <dbReference type="EMBL" id="TXR56841.1"/>
    </source>
</evidence>
<dbReference type="GO" id="GO:0006749">
    <property type="term" value="P:glutathione metabolic process"/>
    <property type="evidence" value="ECO:0007669"/>
    <property type="project" value="TreeGrafter"/>
</dbReference>
<keyword evidence="3" id="KW-1185">Reference proteome</keyword>
<comment type="caution">
    <text evidence="2">The sequence shown here is derived from an EMBL/GenBank/DDBJ whole genome shotgun (WGS) entry which is preliminary data.</text>
</comment>
<accession>A0A5C8ZI49</accession>
<proteinExistence type="predicted"/>
<dbReference type="Proteomes" id="UP000321234">
    <property type="component" value="Unassembled WGS sequence"/>
</dbReference>
<dbReference type="GO" id="GO:0005829">
    <property type="term" value="C:cytosol"/>
    <property type="evidence" value="ECO:0007669"/>
    <property type="project" value="TreeGrafter"/>
</dbReference>
<dbReference type="EMBL" id="VKAC01000004">
    <property type="protein sequence ID" value="TXR56841.1"/>
    <property type="molecule type" value="Genomic_DNA"/>
</dbReference>